<gene>
    <name evidence="1" type="primary">KEX1</name>
    <name evidence="1" type="ORF">g.72872</name>
</gene>
<reference evidence="1" key="1">
    <citation type="submission" date="2015-01" db="EMBL/GenBank/DDBJ databases">
        <title>Transcriptome Assembly of Fopius arisanus.</title>
        <authorList>
            <person name="Geib S."/>
        </authorList>
    </citation>
    <scope>NUCLEOTIDE SEQUENCE</scope>
</reference>
<proteinExistence type="predicted"/>
<accession>A0A0C9RYJ7</accession>
<sequence>FQFRVLTDEYLHHVEKYIEWNMISIGDTAVAARTFYPSNIGDGIWKFISLELLSWSCKFLSNTGFIRENTGGNKKKFMEVNVTFWRHKLTPKRGNFKLVDYLAFSVPEDQRWRRCHYKMLNNVTKFGDKPSNR</sequence>
<name>A0A0C9RYJ7_9HYME</name>
<feature type="non-terminal residue" evidence="1">
    <location>
        <position position="1"/>
    </location>
</feature>
<dbReference type="EMBL" id="GBYB01013046">
    <property type="protein sequence ID" value="JAG82813.1"/>
    <property type="molecule type" value="Transcribed_RNA"/>
</dbReference>
<dbReference type="AlphaFoldDB" id="A0A0C9RYJ7"/>
<organism evidence="1">
    <name type="scientific">Fopius arisanus</name>
    <dbReference type="NCBI Taxonomy" id="64838"/>
    <lineage>
        <taxon>Eukaryota</taxon>
        <taxon>Metazoa</taxon>
        <taxon>Ecdysozoa</taxon>
        <taxon>Arthropoda</taxon>
        <taxon>Hexapoda</taxon>
        <taxon>Insecta</taxon>
        <taxon>Pterygota</taxon>
        <taxon>Neoptera</taxon>
        <taxon>Endopterygota</taxon>
        <taxon>Hymenoptera</taxon>
        <taxon>Apocrita</taxon>
        <taxon>Ichneumonoidea</taxon>
        <taxon>Braconidae</taxon>
        <taxon>Opiinae</taxon>
        <taxon>Fopius</taxon>
    </lineage>
</organism>
<evidence type="ECO:0000313" key="1">
    <source>
        <dbReference type="EMBL" id="JAG82813.1"/>
    </source>
</evidence>
<protein>
    <submittedName>
        <fullName evidence="1">KEX1 protein</fullName>
    </submittedName>
</protein>